<evidence type="ECO:0000313" key="1">
    <source>
        <dbReference type="EMBL" id="DAE28705.1"/>
    </source>
</evidence>
<accession>A0A8S5RC94</accession>
<reference evidence="1" key="1">
    <citation type="journal article" date="2021" name="Proc. Natl. Acad. Sci. U.S.A.">
        <title>A Catalog of Tens of Thousands of Viruses from Human Metagenomes Reveals Hidden Associations with Chronic Diseases.</title>
        <authorList>
            <person name="Tisza M.J."/>
            <person name="Buck C.B."/>
        </authorList>
    </citation>
    <scope>NUCLEOTIDE SEQUENCE</scope>
    <source>
        <strain evidence="1">CtmTa7</strain>
    </source>
</reference>
<organism evidence="1">
    <name type="scientific">virus sp. ctmTa7</name>
    <dbReference type="NCBI Taxonomy" id="2828255"/>
    <lineage>
        <taxon>Viruses</taxon>
    </lineage>
</organism>
<proteinExistence type="predicted"/>
<name>A0A8S5RC94_9VIRU</name>
<protein>
    <submittedName>
        <fullName evidence="1">Uncharacterized protein</fullName>
    </submittedName>
</protein>
<dbReference type="EMBL" id="BK059091">
    <property type="protein sequence ID" value="DAE28705.1"/>
    <property type="molecule type" value="Genomic_DNA"/>
</dbReference>
<sequence>MNKLRSTRIVVQNGSIKQLKHQKYAVLFLYI</sequence>